<comment type="caution">
    <text evidence="1">The sequence shown here is derived from an EMBL/GenBank/DDBJ whole genome shotgun (WGS) entry which is preliminary data.</text>
</comment>
<protein>
    <submittedName>
        <fullName evidence="1">Uncharacterized protein</fullName>
    </submittedName>
</protein>
<accession>C6LJD7</accession>
<proteinExistence type="predicted"/>
<sequence length="47" mass="5393">MIIPGGISETWKQSFDEDIQSCWQGSLLKLEKQKQQGKIKDENIEKG</sequence>
<evidence type="ECO:0000313" key="2">
    <source>
        <dbReference type="Proteomes" id="UP000005561"/>
    </source>
</evidence>
<gene>
    <name evidence="1" type="ORF">BRYFOR_08773</name>
</gene>
<evidence type="ECO:0000313" key="1">
    <source>
        <dbReference type="EMBL" id="EET59251.1"/>
    </source>
</evidence>
<dbReference type="EMBL" id="ACCL02000020">
    <property type="protein sequence ID" value="EET59251.1"/>
    <property type="molecule type" value="Genomic_DNA"/>
</dbReference>
<organism evidence="1 2">
    <name type="scientific">Marvinbryantia formatexigens DSM 14469</name>
    <dbReference type="NCBI Taxonomy" id="478749"/>
    <lineage>
        <taxon>Bacteria</taxon>
        <taxon>Bacillati</taxon>
        <taxon>Bacillota</taxon>
        <taxon>Clostridia</taxon>
        <taxon>Lachnospirales</taxon>
        <taxon>Lachnospiraceae</taxon>
        <taxon>Marvinbryantia</taxon>
    </lineage>
</organism>
<reference evidence="1" key="1">
    <citation type="submission" date="2009-07" db="EMBL/GenBank/DDBJ databases">
        <authorList>
            <person name="Weinstock G."/>
            <person name="Sodergren E."/>
            <person name="Clifton S."/>
            <person name="Fulton L."/>
            <person name="Fulton B."/>
            <person name="Courtney L."/>
            <person name="Fronick C."/>
            <person name="Harrison M."/>
            <person name="Strong C."/>
            <person name="Farmer C."/>
            <person name="Delahaunty K."/>
            <person name="Markovic C."/>
            <person name="Hall O."/>
            <person name="Minx P."/>
            <person name="Tomlinson C."/>
            <person name="Mitreva M."/>
            <person name="Nelson J."/>
            <person name="Hou S."/>
            <person name="Wollam A."/>
            <person name="Pepin K.H."/>
            <person name="Johnson M."/>
            <person name="Bhonagiri V."/>
            <person name="Nash W.E."/>
            <person name="Warren W."/>
            <person name="Chinwalla A."/>
            <person name="Mardis E.R."/>
            <person name="Wilson R.K."/>
        </authorList>
    </citation>
    <scope>NUCLEOTIDE SEQUENCE [LARGE SCALE GENOMIC DNA]</scope>
    <source>
        <strain evidence="1">DSM 14469</strain>
    </source>
</reference>
<name>C6LJD7_9FIRM</name>
<keyword evidence="2" id="KW-1185">Reference proteome</keyword>
<dbReference type="AlphaFoldDB" id="C6LJD7"/>
<dbReference type="Proteomes" id="UP000005561">
    <property type="component" value="Unassembled WGS sequence"/>
</dbReference>